<dbReference type="InterPro" id="IPR007037">
    <property type="entry name" value="SIP_rossman_dom"/>
</dbReference>
<dbReference type="RefSeq" id="WP_106564122.1">
    <property type="nucleotide sequence ID" value="NZ_PYAU01000001.1"/>
</dbReference>
<dbReference type="InterPro" id="IPR039374">
    <property type="entry name" value="SIP_fam"/>
</dbReference>
<name>A0A2P8GZ35_9MICO</name>
<dbReference type="Pfam" id="PF04954">
    <property type="entry name" value="SIP"/>
    <property type="match status" value="1"/>
</dbReference>
<evidence type="ECO:0000313" key="2">
    <source>
        <dbReference type="EMBL" id="PSL39226.1"/>
    </source>
</evidence>
<organism evidence="2 4">
    <name type="scientific">Labedella gwakjiensis</name>
    <dbReference type="NCBI Taxonomy" id="390269"/>
    <lineage>
        <taxon>Bacteria</taxon>
        <taxon>Bacillati</taxon>
        <taxon>Actinomycetota</taxon>
        <taxon>Actinomycetes</taxon>
        <taxon>Micrococcales</taxon>
        <taxon>Microbacteriaceae</taxon>
        <taxon>Labedella</taxon>
    </lineage>
</organism>
<dbReference type="AlphaFoldDB" id="A0A2P8GZ35"/>
<evidence type="ECO:0000313" key="5">
    <source>
        <dbReference type="Proteomes" id="UP000268291"/>
    </source>
</evidence>
<dbReference type="OrthoDB" id="3291337at2"/>
<evidence type="ECO:0000313" key="4">
    <source>
        <dbReference type="Proteomes" id="UP000241203"/>
    </source>
</evidence>
<protein>
    <submittedName>
        <fullName evidence="2">NADPH-dependent ferric siderophore reductase</fullName>
    </submittedName>
    <submittedName>
        <fullName evidence="3">Siderophore-interacting protein</fullName>
    </submittedName>
</protein>
<dbReference type="InterPro" id="IPR017927">
    <property type="entry name" value="FAD-bd_FR_type"/>
</dbReference>
<proteinExistence type="predicted"/>
<dbReference type="Gene3D" id="3.40.50.80">
    <property type="entry name" value="Nucleotide-binding domain of ferredoxin-NADP reductase (FNR) module"/>
    <property type="match status" value="1"/>
</dbReference>
<dbReference type="PANTHER" id="PTHR30157">
    <property type="entry name" value="FERRIC REDUCTASE, NADPH-DEPENDENT"/>
    <property type="match status" value="1"/>
</dbReference>
<dbReference type="SUPFAM" id="SSF63380">
    <property type="entry name" value="Riboflavin synthase domain-like"/>
    <property type="match status" value="1"/>
</dbReference>
<accession>A0A2P8GZ35</accession>
<dbReference type="InterPro" id="IPR013113">
    <property type="entry name" value="SIP_FAD-bd"/>
</dbReference>
<dbReference type="GO" id="GO:0016491">
    <property type="term" value="F:oxidoreductase activity"/>
    <property type="evidence" value="ECO:0007669"/>
    <property type="project" value="InterPro"/>
</dbReference>
<dbReference type="EMBL" id="PYAU01000001">
    <property type="protein sequence ID" value="PSL39226.1"/>
    <property type="molecule type" value="Genomic_DNA"/>
</dbReference>
<dbReference type="InterPro" id="IPR039261">
    <property type="entry name" value="FNR_nucleotide-bd"/>
</dbReference>
<sequence length="264" mass="28353">MSNIAVTHASSGLVHASVVRTERVTPHMVRVTLGGDELERFEPRGFDQWFRLAVPVGDGARLDNLPDRFGIAGYVRFLTLPKGTRPVIRNYTVRAFRTDPAELDIDFVVHGTEGVAGPWAGAAQPGAEVALIDQGCGFQPVPSDWTLLVADETGLPAVAAILRDLPRDATGHAIIELFDARDRQDVDAPAGITVHWLERSPDEAPGTAALPALRGLDFPDGSVYAFAVGESAVATGARRHLVAERGIPKGNVTFCGYWKRGRSA</sequence>
<dbReference type="PROSITE" id="PS51384">
    <property type="entry name" value="FAD_FR"/>
    <property type="match status" value="1"/>
</dbReference>
<dbReference type="EMBL" id="RZGY01000001">
    <property type="protein sequence ID" value="RUQ86348.1"/>
    <property type="molecule type" value="Genomic_DNA"/>
</dbReference>
<keyword evidence="5" id="KW-1185">Reference proteome</keyword>
<reference evidence="2 4" key="1">
    <citation type="submission" date="2018-03" db="EMBL/GenBank/DDBJ databases">
        <title>Genomic Encyclopedia of Archaeal and Bacterial Type Strains, Phase II (KMG-II): from individual species to whole genera.</title>
        <authorList>
            <person name="Goeker M."/>
        </authorList>
    </citation>
    <scope>NUCLEOTIDE SEQUENCE [LARGE SCALE GENOMIC DNA]</scope>
    <source>
        <strain evidence="2 4">DSM 21548</strain>
    </source>
</reference>
<dbReference type="PANTHER" id="PTHR30157:SF0">
    <property type="entry name" value="NADPH-DEPENDENT FERRIC-CHELATE REDUCTASE"/>
    <property type="match status" value="1"/>
</dbReference>
<dbReference type="InterPro" id="IPR017938">
    <property type="entry name" value="Riboflavin_synthase-like_b-brl"/>
</dbReference>
<evidence type="ECO:0000313" key="3">
    <source>
        <dbReference type="EMBL" id="RUQ86348.1"/>
    </source>
</evidence>
<dbReference type="Pfam" id="PF08021">
    <property type="entry name" value="FAD_binding_9"/>
    <property type="match status" value="1"/>
</dbReference>
<comment type="caution">
    <text evidence="2">The sequence shown here is derived from an EMBL/GenBank/DDBJ whole genome shotgun (WGS) entry which is preliminary data.</text>
</comment>
<dbReference type="Proteomes" id="UP000241203">
    <property type="component" value="Unassembled WGS sequence"/>
</dbReference>
<feature type="domain" description="FAD-binding FR-type" evidence="1">
    <location>
        <begin position="11"/>
        <end position="143"/>
    </location>
</feature>
<dbReference type="Proteomes" id="UP000268291">
    <property type="component" value="Unassembled WGS sequence"/>
</dbReference>
<dbReference type="Gene3D" id="2.40.30.10">
    <property type="entry name" value="Translation factors"/>
    <property type="match status" value="1"/>
</dbReference>
<reference evidence="3 5" key="2">
    <citation type="submission" date="2018-12" db="EMBL/GenBank/DDBJ databases">
        <authorList>
            <person name="hu s."/>
            <person name="Xu Y."/>
            <person name="Xu B."/>
            <person name="Li F."/>
        </authorList>
    </citation>
    <scope>NUCLEOTIDE SEQUENCE [LARGE SCALE GENOMIC DNA]</scope>
    <source>
        <strain evidence="3 5">KSW2-17</strain>
    </source>
</reference>
<gene>
    <name evidence="2" type="ORF">CLV49_2860</name>
    <name evidence="3" type="ORF">ELQ93_04945</name>
</gene>
<dbReference type="CDD" id="cd06193">
    <property type="entry name" value="siderophore_interacting"/>
    <property type="match status" value="1"/>
</dbReference>
<evidence type="ECO:0000259" key="1">
    <source>
        <dbReference type="PROSITE" id="PS51384"/>
    </source>
</evidence>